<dbReference type="PROSITE" id="PS51257">
    <property type="entry name" value="PROKAR_LIPOPROTEIN"/>
    <property type="match status" value="1"/>
</dbReference>
<evidence type="ECO:0000313" key="2">
    <source>
        <dbReference type="EMBL" id="EKD66287.1"/>
    </source>
</evidence>
<dbReference type="EMBL" id="AMFJ01021640">
    <property type="protein sequence ID" value="EKD66287.1"/>
    <property type="molecule type" value="Genomic_DNA"/>
</dbReference>
<proteinExistence type="predicted"/>
<reference evidence="2" key="1">
    <citation type="journal article" date="2012" name="Science">
        <title>Fermentation, hydrogen, and sulfur metabolism in multiple uncultivated bacterial phyla.</title>
        <authorList>
            <person name="Wrighton K.C."/>
            <person name="Thomas B.C."/>
            <person name="Sharon I."/>
            <person name="Miller C.S."/>
            <person name="Castelle C.J."/>
            <person name="VerBerkmoes N.C."/>
            <person name="Wilkins M.J."/>
            <person name="Hettich R.L."/>
            <person name="Lipton M.S."/>
            <person name="Williams K.H."/>
            <person name="Long P.E."/>
            <person name="Banfield J.F."/>
        </authorList>
    </citation>
    <scope>NUCLEOTIDE SEQUENCE [LARGE SCALE GENOMIC DNA]</scope>
</reference>
<dbReference type="AlphaFoldDB" id="K2AWW9"/>
<comment type="caution">
    <text evidence="2">The sequence shown here is derived from an EMBL/GenBank/DDBJ whole genome shotgun (WGS) entry which is preliminary data.</text>
</comment>
<accession>K2AWW9</accession>
<feature type="chain" id="PRO_5017257769" description="Lipoprotein" evidence="1">
    <location>
        <begin position="23"/>
        <end position="203"/>
    </location>
</feature>
<organism evidence="2">
    <name type="scientific">uncultured bacterium</name>
    <name type="common">gcode 4</name>
    <dbReference type="NCBI Taxonomy" id="1234023"/>
    <lineage>
        <taxon>Bacteria</taxon>
        <taxon>environmental samples</taxon>
    </lineage>
</organism>
<gene>
    <name evidence="2" type="ORF">ACD_49C00054G0009</name>
</gene>
<keyword evidence="1" id="KW-0732">Signal</keyword>
<protein>
    <recommendedName>
        <fullName evidence="3">Lipoprotein</fullName>
    </recommendedName>
</protein>
<name>K2AWW9_9BACT</name>
<evidence type="ECO:0000256" key="1">
    <source>
        <dbReference type="SAM" id="SignalP"/>
    </source>
</evidence>
<feature type="signal peptide" evidence="1">
    <location>
        <begin position="1"/>
        <end position="22"/>
    </location>
</feature>
<evidence type="ECO:0008006" key="3">
    <source>
        <dbReference type="Google" id="ProtNLM"/>
    </source>
</evidence>
<sequence>MKKFYLVFLLLALLLSSCNSFLDTKKEVITNTGNKINPNSKLGKEKIRQDNLLKKNIANEKIKKINEEKQKKIQEEYSKKSTEENLILAKATNEKNTDLCKTITIPDIKESCENNLIIIKAVDSNNWELCNSFKDNNLKDICFANIVSKEAEKAKDIKICQKIQKSELRKNCEENITSPGKIKSMCDGITDAKIKATCNATGK</sequence>